<proteinExistence type="predicted"/>
<name>A0A2V5HYP0_ASPV1</name>
<keyword evidence="3" id="KW-1185">Reference proteome</keyword>
<evidence type="ECO:0000256" key="1">
    <source>
        <dbReference type="SAM" id="MobiDB-lite"/>
    </source>
</evidence>
<dbReference type="Proteomes" id="UP000249829">
    <property type="component" value="Unassembled WGS sequence"/>
</dbReference>
<protein>
    <submittedName>
        <fullName evidence="2">Uncharacterized protein</fullName>
    </submittedName>
</protein>
<feature type="region of interest" description="Disordered" evidence="1">
    <location>
        <begin position="16"/>
        <end position="40"/>
    </location>
</feature>
<evidence type="ECO:0000313" key="2">
    <source>
        <dbReference type="EMBL" id="PYI16957.1"/>
    </source>
</evidence>
<organism evidence="2 3">
    <name type="scientific">Aspergillus violaceofuscus (strain CBS 115571)</name>
    <dbReference type="NCBI Taxonomy" id="1450538"/>
    <lineage>
        <taxon>Eukaryota</taxon>
        <taxon>Fungi</taxon>
        <taxon>Dikarya</taxon>
        <taxon>Ascomycota</taxon>
        <taxon>Pezizomycotina</taxon>
        <taxon>Eurotiomycetes</taxon>
        <taxon>Eurotiomycetidae</taxon>
        <taxon>Eurotiales</taxon>
        <taxon>Aspergillaceae</taxon>
        <taxon>Aspergillus</taxon>
    </lineage>
</organism>
<reference evidence="2 3" key="1">
    <citation type="submission" date="2018-02" db="EMBL/GenBank/DDBJ databases">
        <title>The genomes of Aspergillus section Nigri reveals drivers in fungal speciation.</title>
        <authorList>
            <consortium name="DOE Joint Genome Institute"/>
            <person name="Vesth T.C."/>
            <person name="Nybo J."/>
            <person name="Theobald S."/>
            <person name="Brandl J."/>
            <person name="Frisvad J.C."/>
            <person name="Nielsen K.F."/>
            <person name="Lyhne E.K."/>
            <person name="Kogle M.E."/>
            <person name="Kuo A."/>
            <person name="Riley R."/>
            <person name="Clum A."/>
            <person name="Nolan M."/>
            <person name="Lipzen A."/>
            <person name="Salamov A."/>
            <person name="Henrissat B."/>
            <person name="Wiebenga A."/>
            <person name="De vries R.P."/>
            <person name="Grigoriev I.V."/>
            <person name="Mortensen U.H."/>
            <person name="Andersen M.R."/>
            <person name="Baker S.E."/>
        </authorList>
    </citation>
    <scope>NUCLEOTIDE SEQUENCE [LARGE SCALE GENOMIC DNA]</scope>
    <source>
        <strain evidence="2 3">CBS 115571</strain>
    </source>
</reference>
<feature type="non-terminal residue" evidence="2">
    <location>
        <position position="1"/>
    </location>
</feature>
<accession>A0A2V5HYP0</accession>
<sequence>YPPRAQIRIPSLALSSAISQNPSTTPPPSQPTKPNQNPATMIPKTLLLSTLGLLATSAQAIEFSVIISTAGDDCDHSFGSSDYHYLEVDGSQTMEVLTTAQCLAVGEDEYDLDIGWSNLSGQDYVPPVYACPDSSCSSGCALLWAATESSSTQWTSSCEHAYNAPYLLVDGMQNQ</sequence>
<evidence type="ECO:0000313" key="3">
    <source>
        <dbReference type="Proteomes" id="UP000249829"/>
    </source>
</evidence>
<gene>
    <name evidence="2" type="ORF">BO99DRAFT_464410</name>
</gene>
<dbReference type="OMA" id="CEHAYNA"/>
<dbReference type="EMBL" id="KZ825162">
    <property type="protein sequence ID" value="PYI16957.1"/>
    <property type="molecule type" value="Genomic_DNA"/>
</dbReference>
<dbReference type="AlphaFoldDB" id="A0A2V5HYP0"/>